<evidence type="ECO:0000313" key="3">
    <source>
        <dbReference type="Proteomes" id="UP000178098"/>
    </source>
</evidence>
<sequence length="196" mass="22354">MAGRNLVIGTRNAERHQKLSSAISTIQRITICTPDDFSVKESPQETGKTELENALLKAKFYYNQIMIPTLSVDDGLHLDNADVSPQEKIKRNIGNNVDNNAVFHYWSKLLKAQGSQRGYIHKACAIVTDLHEIIWMNRIQVTLSFADVRYSDGNPLNYFIVPNGYTTPIRSFSADQSRKFTLYCYKPIIHLIKLYV</sequence>
<organism evidence="2 3">
    <name type="scientific">Candidatus Roizmanbacteria bacterium RIFCSPHIGHO2_02_FULL_43_11</name>
    <dbReference type="NCBI Taxonomy" id="1802043"/>
    <lineage>
        <taxon>Bacteria</taxon>
        <taxon>Candidatus Roizmaniibacteriota</taxon>
    </lineage>
</organism>
<reference evidence="2 3" key="1">
    <citation type="journal article" date="2016" name="Nat. Commun.">
        <title>Thousands of microbial genomes shed light on interconnected biogeochemical processes in an aquifer system.</title>
        <authorList>
            <person name="Anantharaman K."/>
            <person name="Brown C.T."/>
            <person name="Hug L.A."/>
            <person name="Sharon I."/>
            <person name="Castelle C.J."/>
            <person name="Probst A.J."/>
            <person name="Thomas B.C."/>
            <person name="Singh A."/>
            <person name="Wilkins M.J."/>
            <person name="Karaoz U."/>
            <person name="Brodie E.L."/>
            <person name="Williams K.H."/>
            <person name="Hubbard S.S."/>
            <person name="Banfield J.F."/>
        </authorList>
    </citation>
    <scope>NUCLEOTIDE SEQUENCE [LARGE SCALE GENOMIC DNA]</scope>
</reference>
<protein>
    <recommendedName>
        <fullName evidence="4">Non-canonical purine NTP pyrophosphatase</fullName>
    </recommendedName>
</protein>
<evidence type="ECO:0008006" key="4">
    <source>
        <dbReference type="Google" id="ProtNLM"/>
    </source>
</evidence>
<proteinExistence type="predicted"/>
<dbReference type="GO" id="GO:0009143">
    <property type="term" value="P:nucleoside triphosphate catabolic process"/>
    <property type="evidence" value="ECO:0007669"/>
    <property type="project" value="InterPro"/>
</dbReference>
<comment type="caution">
    <text evidence="2">The sequence shown here is derived from an EMBL/GenBank/DDBJ whole genome shotgun (WGS) entry which is preliminary data.</text>
</comment>
<evidence type="ECO:0000256" key="1">
    <source>
        <dbReference type="ARBA" id="ARBA00022801"/>
    </source>
</evidence>
<dbReference type="Pfam" id="PF01725">
    <property type="entry name" value="Ham1p_like"/>
    <property type="match status" value="1"/>
</dbReference>
<dbReference type="Gene3D" id="3.90.950.10">
    <property type="match status" value="1"/>
</dbReference>
<dbReference type="InterPro" id="IPR029001">
    <property type="entry name" value="ITPase-like_fam"/>
</dbReference>
<dbReference type="InterPro" id="IPR002637">
    <property type="entry name" value="RdgB/HAM1"/>
</dbReference>
<dbReference type="EMBL" id="MFZT01000004">
    <property type="protein sequence ID" value="OGK31948.1"/>
    <property type="molecule type" value="Genomic_DNA"/>
</dbReference>
<keyword evidence="1" id="KW-0378">Hydrolase</keyword>
<dbReference type="AlphaFoldDB" id="A0A1F7HL69"/>
<dbReference type="GO" id="GO:0047429">
    <property type="term" value="F:nucleoside triphosphate diphosphatase activity"/>
    <property type="evidence" value="ECO:0007669"/>
    <property type="project" value="InterPro"/>
</dbReference>
<evidence type="ECO:0000313" key="2">
    <source>
        <dbReference type="EMBL" id="OGK31948.1"/>
    </source>
</evidence>
<accession>A0A1F7HL69</accession>
<dbReference type="Proteomes" id="UP000178098">
    <property type="component" value="Unassembled WGS sequence"/>
</dbReference>
<name>A0A1F7HL69_9BACT</name>
<dbReference type="SUPFAM" id="SSF52972">
    <property type="entry name" value="ITPase-like"/>
    <property type="match status" value="1"/>
</dbReference>
<gene>
    <name evidence="2" type="ORF">A3D08_01710</name>
</gene>